<evidence type="ECO:0000313" key="2">
    <source>
        <dbReference type="EMBL" id="VFK16390.1"/>
    </source>
</evidence>
<sequence>MLSRAGIPGCLSSHFSIIFKLENTVSLEGVRSVPREDTGLAVLERLWQLGPTQIALTRRRGLFDARRTLPECLSFGFDFERYYLKRKSDLNFLPLLYHQIPSTEDPISEEQPLFFPGVIMAQRNCKGVLMRSFLLWVLSPEDLSRVHHIYFVEDWALHIEAVGEEMRKLPVSLIRYHLAQPLAATKCAREGNLSPG</sequence>
<accession>A0A450WH66</accession>
<evidence type="ECO:0000256" key="1">
    <source>
        <dbReference type="ARBA" id="ARBA00022729"/>
    </source>
</evidence>
<dbReference type="Pfam" id="PF11019">
    <property type="entry name" value="DUF2608"/>
    <property type="match status" value="1"/>
</dbReference>
<name>A0A450WH66_9GAMM</name>
<organism evidence="2">
    <name type="scientific">Candidatus Kentrum sp. LPFa</name>
    <dbReference type="NCBI Taxonomy" id="2126335"/>
    <lineage>
        <taxon>Bacteria</taxon>
        <taxon>Pseudomonadati</taxon>
        <taxon>Pseudomonadota</taxon>
        <taxon>Gammaproteobacteria</taxon>
        <taxon>Candidatus Kentrum</taxon>
    </lineage>
</organism>
<keyword evidence="1" id="KW-0732">Signal</keyword>
<dbReference type="EMBL" id="CAADFM010000145">
    <property type="protein sequence ID" value="VFK16390.1"/>
    <property type="molecule type" value="Genomic_DNA"/>
</dbReference>
<proteinExistence type="predicted"/>
<dbReference type="AlphaFoldDB" id="A0A450WH66"/>
<protein>
    <submittedName>
        <fullName evidence="2">Uncharacterized protein</fullName>
    </submittedName>
</protein>
<gene>
    <name evidence="2" type="ORF">BECKLPF1236A_GA0070988_101452</name>
</gene>
<reference evidence="2" key="1">
    <citation type="submission" date="2019-02" db="EMBL/GenBank/DDBJ databases">
        <authorList>
            <person name="Gruber-Vodicka R. H."/>
            <person name="Seah K. B. B."/>
        </authorList>
    </citation>
    <scope>NUCLEOTIDE SEQUENCE</scope>
    <source>
        <strain evidence="2">BECK_S312</strain>
    </source>
</reference>
<dbReference type="InterPro" id="IPR022565">
    <property type="entry name" value="DUF2608"/>
</dbReference>